<accession>A0A9D4XBH1</accession>
<dbReference type="Proteomes" id="UP001058974">
    <property type="component" value="Chromosome 4"/>
</dbReference>
<feature type="compositionally biased region" description="Polar residues" evidence="1">
    <location>
        <begin position="40"/>
        <end position="64"/>
    </location>
</feature>
<comment type="caution">
    <text evidence="3">The sequence shown here is derived from an EMBL/GenBank/DDBJ whole genome shotgun (WGS) entry which is preliminary data.</text>
</comment>
<dbReference type="InterPro" id="IPR054722">
    <property type="entry name" value="PolX-like_BBD"/>
</dbReference>
<dbReference type="Gramene" id="Psat04G0143900-T1">
    <property type="protein sequence ID" value="KAI5416370.1"/>
    <property type="gene ID" value="KIW84_041439"/>
</dbReference>
<proteinExistence type="predicted"/>
<sequence length="254" mass="27546">MDLDDVDIILLAHELHLNKFNKSSTPNLISLNLAQAQAGSTPVNDTQTTSVDSTPAQISPSPNVWTRPHMQPRSVANFSHEPSAFVANSVPSSSASWFPDYGASFHITNYAKNIQQLAPFEGPYHIFMGNGQGLDIQSSGSSVFSSPIQPHTPLTLHNFVLIPTITKNLISASQFYRDNHVQFLFTTDKCLVQSEISKATLLEGSVGMDGLYEFPSTTLSVSSMLSPVSSSLVMNKQIDSSVNALFVNSSTPNK</sequence>
<evidence type="ECO:0000259" key="2">
    <source>
        <dbReference type="Pfam" id="PF22936"/>
    </source>
</evidence>
<dbReference type="AlphaFoldDB" id="A0A9D4XBH1"/>
<organism evidence="3 4">
    <name type="scientific">Pisum sativum</name>
    <name type="common">Garden pea</name>
    <name type="synonym">Lathyrus oleraceus</name>
    <dbReference type="NCBI Taxonomy" id="3888"/>
    <lineage>
        <taxon>Eukaryota</taxon>
        <taxon>Viridiplantae</taxon>
        <taxon>Streptophyta</taxon>
        <taxon>Embryophyta</taxon>
        <taxon>Tracheophyta</taxon>
        <taxon>Spermatophyta</taxon>
        <taxon>Magnoliopsida</taxon>
        <taxon>eudicotyledons</taxon>
        <taxon>Gunneridae</taxon>
        <taxon>Pentapetalae</taxon>
        <taxon>rosids</taxon>
        <taxon>fabids</taxon>
        <taxon>Fabales</taxon>
        <taxon>Fabaceae</taxon>
        <taxon>Papilionoideae</taxon>
        <taxon>50 kb inversion clade</taxon>
        <taxon>NPAAA clade</taxon>
        <taxon>Hologalegina</taxon>
        <taxon>IRL clade</taxon>
        <taxon>Fabeae</taxon>
        <taxon>Lathyrus</taxon>
    </lineage>
</organism>
<gene>
    <name evidence="3" type="ORF">KIW84_041439</name>
</gene>
<feature type="region of interest" description="Disordered" evidence="1">
    <location>
        <begin position="40"/>
        <end position="67"/>
    </location>
</feature>
<keyword evidence="4" id="KW-1185">Reference proteome</keyword>
<protein>
    <recommendedName>
        <fullName evidence="2">Retrovirus-related Pol polyprotein from transposon TNT 1-94-like beta-barrel domain-containing protein</fullName>
    </recommendedName>
</protein>
<reference evidence="3 4" key="1">
    <citation type="journal article" date="2022" name="Nat. Genet.">
        <title>Improved pea reference genome and pan-genome highlight genomic features and evolutionary characteristics.</title>
        <authorList>
            <person name="Yang T."/>
            <person name="Liu R."/>
            <person name="Luo Y."/>
            <person name="Hu S."/>
            <person name="Wang D."/>
            <person name="Wang C."/>
            <person name="Pandey M.K."/>
            <person name="Ge S."/>
            <person name="Xu Q."/>
            <person name="Li N."/>
            <person name="Li G."/>
            <person name="Huang Y."/>
            <person name="Saxena R.K."/>
            <person name="Ji Y."/>
            <person name="Li M."/>
            <person name="Yan X."/>
            <person name="He Y."/>
            <person name="Liu Y."/>
            <person name="Wang X."/>
            <person name="Xiang C."/>
            <person name="Varshney R.K."/>
            <person name="Ding H."/>
            <person name="Gao S."/>
            <person name="Zong X."/>
        </authorList>
    </citation>
    <scope>NUCLEOTIDE SEQUENCE [LARGE SCALE GENOMIC DNA]</scope>
    <source>
        <strain evidence="3 4">cv. Zhongwan 6</strain>
    </source>
</reference>
<name>A0A9D4XBH1_PEA</name>
<evidence type="ECO:0000313" key="4">
    <source>
        <dbReference type="Proteomes" id="UP001058974"/>
    </source>
</evidence>
<evidence type="ECO:0000313" key="3">
    <source>
        <dbReference type="EMBL" id="KAI5416370.1"/>
    </source>
</evidence>
<dbReference type="Pfam" id="PF22936">
    <property type="entry name" value="Pol_BBD"/>
    <property type="match status" value="1"/>
</dbReference>
<evidence type="ECO:0000256" key="1">
    <source>
        <dbReference type="SAM" id="MobiDB-lite"/>
    </source>
</evidence>
<dbReference type="EMBL" id="JAMSHJ010000004">
    <property type="protein sequence ID" value="KAI5416370.1"/>
    <property type="molecule type" value="Genomic_DNA"/>
</dbReference>
<feature type="domain" description="Retrovirus-related Pol polyprotein from transposon TNT 1-94-like beta-barrel" evidence="2">
    <location>
        <begin position="97"/>
        <end position="175"/>
    </location>
</feature>